<organism evidence="3 4">
    <name type="scientific">Caenorhabditis bovis</name>
    <dbReference type="NCBI Taxonomy" id="2654633"/>
    <lineage>
        <taxon>Eukaryota</taxon>
        <taxon>Metazoa</taxon>
        <taxon>Ecdysozoa</taxon>
        <taxon>Nematoda</taxon>
        <taxon>Chromadorea</taxon>
        <taxon>Rhabditida</taxon>
        <taxon>Rhabditina</taxon>
        <taxon>Rhabditomorpha</taxon>
        <taxon>Rhabditoidea</taxon>
        <taxon>Rhabditidae</taxon>
        <taxon>Peloderinae</taxon>
        <taxon>Caenorhabditis</taxon>
    </lineage>
</organism>
<keyword evidence="4" id="KW-1185">Reference proteome</keyword>
<feature type="coiled-coil region" evidence="1">
    <location>
        <begin position="284"/>
        <end position="329"/>
    </location>
</feature>
<dbReference type="Proteomes" id="UP000494206">
    <property type="component" value="Unassembled WGS sequence"/>
</dbReference>
<name>A0A8S1FB19_9PELO</name>
<comment type="caution">
    <text evidence="3">The sequence shown here is derived from an EMBL/GenBank/DDBJ whole genome shotgun (WGS) entry which is preliminary data.</text>
</comment>
<proteinExistence type="predicted"/>
<feature type="region of interest" description="Disordered" evidence="2">
    <location>
        <begin position="214"/>
        <end position="239"/>
    </location>
</feature>
<evidence type="ECO:0000256" key="1">
    <source>
        <dbReference type="SAM" id="Coils"/>
    </source>
</evidence>
<evidence type="ECO:0000256" key="2">
    <source>
        <dbReference type="SAM" id="MobiDB-lite"/>
    </source>
</evidence>
<evidence type="ECO:0000313" key="4">
    <source>
        <dbReference type="Proteomes" id="UP000494206"/>
    </source>
</evidence>
<feature type="region of interest" description="Disordered" evidence="2">
    <location>
        <begin position="122"/>
        <end position="144"/>
    </location>
</feature>
<gene>
    <name evidence="3" type="ORF">CBOVIS_LOCUS10535</name>
</gene>
<dbReference type="EMBL" id="CADEPM010000007">
    <property type="protein sequence ID" value="CAB3408799.1"/>
    <property type="molecule type" value="Genomic_DNA"/>
</dbReference>
<keyword evidence="1" id="KW-0175">Coiled coil</keyword>
<sequence length="439" mass="50026">MSAVCPPIVVASTSGPLRLAPATPIAQLGEQKNSMMQLAEHNEPSPPPVERISQMASLLELGGVRRPVQINADPRVYKGSVFANRRLSYNNAKKSEVAEKKEKKYRVGVIRDQLSSVLPRVAQPSTSTASVSAAATSRTHSLSKRGAHRNFLPELSQNGGSIDKKTFATARFSPIKSTSVPKIYRNGEILAERRASGDANFPAKVVVSFESRHQVPRGPSGIHHRRIVSQTGTPPSSPRPIYQIVESGVQTDDNFDEKFDDLVRELANSAITMAIFQIEGEDELERIQKRAMESEKKLECETQKQTEMTEKWKREIMEKNNQLEMWKAREKESREAQKLALETCHEVTKKTLENLKIIERNSKKSIGLDTREMNRFEQKMDLVTAELEKDFFPWIIQRAERMFRNRIARNELDQSMLNELEQRRELAKRRLINNMQFKF</sequence>
<protein>
    <submittedName>
        <fullName evidence="3">Uncharacterized protein</fullName>
    </submittedName>
</protein>
<accession>A0A8S1FB19</accession>
<reference evidence="3 4" key="1">
    <citation type="submission" date="2020-04" db="EMBL/GenBank/DDBJ databases">
        <authorList>
            <person name="Laetsch R D."/>
            <person name="Stevens L."/>
            <person name="Kumar S."/>
            <person name="Blaxter L. M."/>
        </authorList>
    </citation>
    <scope>NUCLEOTIDE SEQUENCE [LARGE SCALE GENOMIC DNA]</scope>
</reference>
<dbReference type="OrthoDB" id="5805446at2759"/>
<evidence type="ECO:0000313" key="3">
    <source>
        <dbReference type="EMBL" id="CAB3408799.1"/>
    </source>
</evidence>
<dbReference type="AlphaFoldDB" id="A0A8S1FB19"/>
<feature type="compositionally biased region" description="Low complexity" evidence="2">
    <location>
        <begin position="125"/>
        <end position="140"/>
    </location>
</feature>